<protein>
    <recommendedName>
        <fullName evidence="13">Pyoverdine export ATP-binding/permease protein PvdT</fullName>
    </recommendedName>
</protein>
<gene>
    <name evidence="16" type="primary">macB</name>
    <name evidence="16" type="ORF">H0241_19600</name>
</gene>
<keyword evidence="17" id="KW-1185">Reference proteome</keyword>
<dbReference type="FunFam" id="3.40.50.300:FF:000032">
    <property type="entry name" value="Export ABC transporter ATP-binding protein"/>
    <property type="match status" value="1"/>
</dbReference>
<keyword evidence="4" id="KW-0997">Cell inner membrane</keyword>
<dbReference type="GO" id="GO:0022857">
    <property type="term" value="F:transmembrane transporter activity"/>
    <property type="evidence" value="ECO:0007669"/>
    <property type="project" value="TreeGrafter"/>
</dbReference>
<keyword evidence="11" id="KW-0046">Antibiotic resistance</keyword>
<dbReference type="InterPro" id="IPR003593">
    <property type="entry name" value="AAA+_ATPase"/>
</dbReference>
<evidence type="ECO:0000256" key="10">
    <source>
        <dbReference type="ARBA" id="ARBA00023136"/>
    </source>
</evidence>
<dbReference type="InterPro" id="IPR027417">
    <property type="entry name" value="P-loop_NTPase"/>
</dbReference>
<name>A0A838B8Z4_9HYPH</name>
<keyword evidence="2" id="KW-0813">Transport</keyword>
<dbReference type="Gene3D" id="3.40.50.300">
    <property type="entry name" value="P-loop containing nucleotide triphosphate hydrolases"/>
    <property type="match status" value="1"/>
</dbReference>
<feature type="transmembrane region" description="Helical" evidence="14">
    <location>
        <begin position="569"/>
        <end position="599"/>
    </location>
</feature>
<evidence type="ECO:0000256" key="5">
    <source>
        <dbReference type="ARBA" id="ARBA00022692"/>
    </source>
</evidence>
<dbReference type="Pfam" id="PF00005">
    <property type="entry name" value="ABC_tran"/>
    <property type="match status" value="1"/>
</dbReference>
<evidence type="ECO:0000313" key="17">
    <source>
        <dbReference type="Proteomes" id="UP000558284"/>
    </source>
</evidence>
<organism evidence="16 17">
    <name type="scientific">Mesorhizobium neociceri</name>
    <dbReference type="NCBI Taxonomy" id="1307853"/>
    <lineage>
        <taxon>Bacteria</taxon>
        <taxon>Pseudomonadati</taxon>
        <taxon>Pseudomonadota</taxon>
        <taxon>Alphaproteobacteria</taxon>
        <taxon>Hyphomicrobiales</taxon>
        <taxon>Phyllobacteriaceae</taxon>
        <taxon>Mesorhizobium</taxon>
    </lineage>
</organism>
<dbReference type="EMBL" id="JACDTY010000009">
    <property type="protein sequence ID" value="MBA1142441.1"/>
    <property type="molecule type" value="Genomic_DNA"/>
</dbReference>
<evidence type="ECO:0000256" key="2">
    <source>
        <dbReference type="ARBA" id="ARBA00022448"/>
    </source>
</evidence>
<dbReference type="CDD" id="cd03255">
    <property type="entry name" value="ABC_MJ0796_LolCDE_FtsE"/>
    <property type="match status" value="1"/>
</dbReference>
<dbReference type="PROSITE" id="PS50893">
    <property type="entry name" value="ABC_TRANSPORTER_2"/>
    <property type="match status" value="1"/>
</dbReference>
<comment type="caution">
    <text evidence="16">The sequence shown here is derived from an EMBL/GenBank/DDBJ whole genome shotgun (WGS) entry which is preliminary data.</text>
</comment>
<dbReference type="Pfam" id="PF02687">
    <property type="entry name" value="FtsX"/>
    <property type="match status" value="1"/>
</dbReference>
<dbReference type="InterPro" id="IPR003838">
    <property type="entry name" value="ABC3_permease_C"/>
</dbReference>
<evidence type="ECO:0000256" key="12">
    <source>
        <dbReference type="ARBA" id="ARBA00038388"/>
    </source>
</evidence>
<dbReference type="PANTHER" id="PTHR30572:SF14">
    <property type="entry name" value="MACROLIDE EXPORT ATP-BINDING_PERMEASE PROTEIN MACB"/>
    <property type="match status" value="1"/>
</dbReference>
<dbReference type="PROSITE" id="PS00211">
    <property type="entry name" value="ABC_TRANSPORTER_1"/>
    <property type="match status" value="1"/>
</dbReference>
<keyword evidence="3" id="KW-1003">Cell membrane</keyword>
<keyword evidence="8" id="KW-1278">Translocase</keyword>
<accession>A0A838B8Z4</accession>
<proteinExistence type="inferred from homology"/>
<dbReference type="Pfam" id="PF12704">
    <property type="entry name" value="MacB_PCD"/>
    <property type="match status" value="1"/>
</dbReference>
<dbReference type="GO" id="GO:0016887">
    <property type="term" value="F:ATP hydrolysis activity"/>
    <property type="evidence" value="ECO:0007669"/>
    <property type="project" value="InterPro"/>
</dbReference>
<dbReference type="Proteomes" id="UP000558284">
    <property type="component" value="Unassembled WGS sequence"/>
</dbReference>
<comment type="subcellular location">
    <subcellularLocation>
        <location evidence="1">Cell inner membrane</location>
        <topology evidence="1">Multi-pass membrane protein</topology>
    </subcellularLocation>
</comment>
<feature type="transmembrane region" description="Helical" evidence="14">
    <location>
        <begin position="20"/>
        <end position="42"/>
    </location>
</feature>
<dbReference type="GO" id="GO:0005524">
    <property type="term" value="F:ATP binding"/>
    <property type="evidence" value="ECO:0007669"/>
    <property type="project" value="UniProtKB-KW"/>
</dbReference>
<evidence type="ECO:0000256" key="13">
    <source>
        <dbReference type="ARBA" id="ARBA00041199"/>
    </source>
</evidence>
<dbReference type="SMART" id="SM00382">
    <property type="entry name" value="AAA"/>
    <property type="match status" value="1"/>
</dbReference>
<dbReference type="RefSeq" id="WP_027038865.1">
    <property type="nucleotide sequence ID" value="NZ_JACDTY010000009.1"/>
</dbReference>
<reference evidence="16 17" key="1">
    <citation type="submission" date="2020-07" db="EMBL/GenBank/DDBJ databases">
        <title>Definition of the novel symbiovar canariense within Mesorhizobium novociceri, a new species of genus Mesorhizobium nodulating Cicer canariense in the Caldera de Taburiente National Park (La Palma, Canary Islands).</title>
        <authorList>
            <person name="Leon-Barrios M."/>
            <person name="Perez-Yepez J."/>
            <person name="Flores-Felix J.D."/>
            <person name="Ramirez-Baena M.H."/>
            <person name="Pulido-Suarez L."/>
            <person name="Igual J.M."/>
            <person name="Velazquez E."/>
            <person name="Peix A."/>
        </authorList>
    </citation>
    <scope>NUCLEOTIDE SEQUENCE [LARGE SCALE GENOMIC DNA]</scope>
    <source>
        <strain evidence="16 17">CCANP35</strain>
    </source>
</reference>
<keyword evidence="10 14" id="KW-0472">Membrane</keyword>
<evidence type="ECO:0000313" key="16">
    <source>
        <dbReference type="EMBL" id="MBA1142441.1"/>
    </source>
</evidence>
<dbReference type="SUPFAM" id="SSF52540">
    <property type="entry name" value="P-loop containing nucleoside triphosphate hydrolases"/>
    <property type="match status" value="1"/>
</dbReference>
<evidence type="ECO:0000259" key="15">
    <source>
        <dbReference type="PROSITE" id="PS50893"/>
    </source>
</evidence>
<evidence type="ECO:0000256" key="8">
    <source>
        <dbReference type="ARBA" id="ARBA00022967"/>
    </source>
</evidence>
<keyword evidence="7" id="KW-0067">ATP-binding</keyword>
<evidence type="ECO:0000256" key="4">
    <source>
        <dbReference type="ARBA" id="ARBA00022519"/>
    </source>
</evidence>
<dbReference type="AlphaFoldDB" id="A0A838B8Z4"/>
<keyword evidence="5 14" id="KW-0812">Transmembrane</keyword>
<dbReference type="InterPro" id="IPR017871">
    <property type="entry name" value="ABC_transporter-like_CS"/>
</dbReference>
<feature type="domain" description="ABC transporter" evidence="15">
    <location>
        <begin position="5"/>
        <end position="243"/>
    </location>
</feature>
<evidence type="ECO:0000256" key="14">
    <source>
        <dbReference type="SAM" id="Phobius"/>
    </source>
</evidence>
<evidence type="ECO:0000256" key="3">
    <source>
        <dbReference type="ARBA" id="ARBA00022475"/>
    </source>
</evidence>
<dbReference type="InterPro" id="IPR025857">
    <property type="entry name" value="MacB_PCD"/>
</dbReference>
<keyword evidence="6" id="KW-0547">Nucleotide-binding</keyword>
<comment type="similarity">
    <text evidence="12">Belongs to the ABC transporter superfamily. Macrolide exporter (TC 3.A.1.122) family.</text>
</comment>
<feature type="transmembrane region" description="Helical" evidence="14">
    <location>
        <begin position="605"/>
        <end position="631"/>
    </location>
</feature>
<sequence length="648" mass="68875">MTALLEIENVSRVFHAGDDTITALAGVSLSIAGGELVAIVGASGSGKTTLMNILGCLDQPSSGDYRIGGRSVAGLTADNLAGLRRKHFGFIFQHYQLLGTLNAAENVAMPAVYAGLDAGSRRERSTSLLRRLGLGDRLDHRPNQLSGGQQQRVSIARALMNGGRIILADEPTGALDRKSGETVLDTLKELHTDGHTIIIVTHDMEIASHADRIIEMRDGVILCDRRTRDHNANAPLALHDSRPVGSLSAFRRRLVQAFPMAIRSMTTDRVRTFLTMLSIIIGIAAVVAAVGFGEGARQNVLRQLGGLGASTLQISPGRHFGDDGASSIKTLVVSDADALAHQSYVDSVTPKVRTSAQIGFGHTSVAATVTGVGQDYLRVNALELLKGSFFSAGAISERSQEAVINDTMAATLFPNDESPLGNTLLIGRVPVLIIGVFATPPAFRFYRELEVLLPYTAVKGRLEGADSSLDGLTVRVAGSVDTIVAERAVVDLITRRHGTKDFIVENQDQRLKSVERSSQAMWRLTSSMAAISLLVGGIGVMNMMLISVTERTREIGLRMAVGARRIDIMLQFLIEAVTMCIAGSVLGVALALGIATVLGGLGSEFAMIISVKAIVAACAVALWIGLTFGFLPARNASRLTPVDALSRD</sequence>
<evidence type="ECO:0000256" key="7">
    <source>
        <dbReference type="ARBA" id="ARBA00022840"/>
    </source>
</evidence>
<evidence type="ECO:0000256" key="11">
    <source>
        <dbReference type="ARBA" id="ARBA00023251"/>
    </source>
</evidence>
<dbReference type="GO" id="GO:0046677">
    <property type="term" value="P:response to antibiotic"/>
    <property type="evidence" value="ECO:0007669"/>
    <property type="project" value="UniProtKB-KW"/>
</dbReference>
<feature type="transmembrane region" description="Helical" evidence="14">
    <location>
        <begin position="528"/>
        <end position="548"/>
    </location>
</feature>
<dbReference type="GO" id="GO:0098796">
    <property type="term" value="C:membrane protein complex"/>
    <property type="evidence" value="ECO:0007669"/>
    <property type="project" value="UniProtKB-ARBA"/>
</dbReference>
<evidence type="ECO:0000256" key="6">
    <source>
        <dbReference type="ARBA" id="ARBA00022741"/>
    </source>
</evidence>
<evidence type="ECO:0000256" key="1">
    <source>
        <dbReference type="ARBA" id="ARBA00004429"/>
    </source>
</evidence>
<evidence type="ECO:0000256" key="9">
    <source>
        <dbReference type="ARBA" id="ARBA00022989"/>
    </source>
</evidence>
<dbReference type="InterPro" id="IPR017911">
    <property type="entry name" value="MacB-like_ATP-bd"/>
</dbReference>
<keyword evidence="9 14" id="KW-1133">Transmembrane helix</keyword>
<dbReference type="InterPro" id="IPR050250">
    <property type="entry name" value="Macrolide_Exporter_MacB"/>
</dbReference>
<dbReference type="InterPro" id="IPR003439">
    <property type="entry name" value="ABC_transporter-like_ATP-bd"/>
</dbReference>
<feature type="transmembrane region" description="Helical" evidence="14">
    <location>
        <begin position="273"/>
        <end position="293"/>
    </location>
</feature>
<dbReference type="PANTHER" id="PTHR30572">
    <property type="entry name" value="MEMBRANE COMPONENT OF TRANSPORTER-RELATED"/>
    <property type="match status" value="1"/>
</dbReference>
<dbReference type="GO" id="GO:0005886">
    <property type="term" value="C:plasma membrane"/>
    <property type="evidence" value="ECO:0007669"/>
    <property type="project" value="UniProtKB-SubCell"/>
</dbReference>